<dbReference type="GO" id="GO:0005978">
    <property type="term" value="P:glycogen biosynthetic process"/>
    <property type="evidence" value="ECO:0007669"/>
    <property type="project" value="UniProtKB-KW"/>
</dbReference>
<dbReference type="STRING" id="309798.COPRO5265_1135"/>
<organism evidence="5 6">
    <name type="scientific">Coprothermobacter proteolyticus (strain ATCC 35245 / DSM 5265 / OCM 4 / BT)</name>
    <dbReference type="NCBI Taxonomy" id="309798"/>
    <lineage>
        <taxon>Bacteria</taxon>
        <taxon>Pseudomonadati</taxon>
        <taxon>Coprothermobacterota</taxon>
        <taxon>Coprothermobacteria</taxon>
        <taxon>Coprothermobacterales</taxon>
        <taxon>Coprothermobacteraceae</taxon>
        <taxon>Coprothermobacter</taxon>
    </lineage>
</organism>
<keyword evidence="5" id="KW-0808">Transferase</keyword>
<dbReference type="PANTHER" id="PTHR43523:SF6">
    <property type="entry name" value="GLYCOGEN BIOSYNTHESIS PROTEIN GLGD"/>
    <property type="match status" value="1"/>
</dbReference>
<reference evidence="5 6" key="2">
    <citation type="journal article" date="2014" name="Genome Announc.">
        <title>Complete Genome Sequence of Coprothermobacter proteolyticus DSM 5265.</title>
        <authorList>
            <person name="Alexiev A."/>
            <person name="Coil D.A."/>
            <person name="Badger J.H."/>
            <person name="Enticknap J."/>
            <person name="Ward N."/>
            <person name="Robb F.T."/>
            <person name="Eisen J.A."/>
        </authorList>
    </citation>
    <scope>NUCLEOTIDE SEQUENCE [LARGE SCALE GENOMIC DNA]</scope>
    <source>
        <strain evidence="6">ATCC 35245 / DSM 5265 / OCM 4 / BT</strain>
    </source>
</reference>
<dbReference type="Proteomes" id="UP000001732">
    <property type="component" value="Chromosome"/>
</dbReference>
<dbReference type="HOGENOM" id="CLU_029499_14_0_9"/>
<evidence type="ECO:0000313" key="6">
    <source>
        <dbReference type="Proteomes" id="UP000001732"/>
    </source>
</evidence>
<dbReference type="OrthoDB" id="9801810at2"/>
<comment type="similarity">
    <text evidence="1">Belongs to the bacterial/plant glucose-1-phosphate adenylyltransferase family.</text>
</comment>
<dbReference type="InterPro" id="IPR005835">
    <property type="entry name" value="NTP_transferase_dom"/>
</dbReference>
<dbReference type="eggNOG" id="COG0448">
    <property type="taxonomic scope" value="Bacteria"/>
</dbReference>
<dbReference type="InterPro" id="IPR056818">
    <property type="entry name" value="GlmU/GlgC-like_hexapep"/>
</dbReference>
<sequence length="322" mass="36534">MEAFGFIFAHDWIHSLDPLTLVRPAASLPVLGKYRAIDFSLSSFVRAGIVRIGVSLDTEAVSLLDHLRIASQWDLDKKEGGLFILPGKYLGTLDALFKNTTFLRRANEELAIIAWGDCVYNIDFHELMRYHIDKAADITFIGDPEDPYIFVINKFLLLEILFAYKDLRDFWRDAVASIRSDLRIEQFATDIPMYKLSDGLETFYRLHMDALDLNVYKALTQNMILTKLRDFPPAKFSTTCRITDSIVSDGCIIGGHVIHSVVGRNSIIRAGAYVENSILMQDVVVEEGARLINVIADRYTVFRANREVISSELTVIPREHVI</sequence>
<protein>
    <submittedName>
        <fullName evidence="5">Glucose-1-phosphate adenylyltransferase</fullName>
    </submittedName>
</protein>
<dbReference type="Gene3D" id="3.90.550.10">
    <property type="entry name" value="Spore Coat Polysaccharide Biosynthesis Protein SpsA, Chain A"/>
    <property type="match status" value="1"/>
</dbReference>
<evidence type="ECO:0000256" key="1">
    <source>
        <dbReference type="ARBA" id="ARBA00010443"/>
    </source>
</evidence>
<dbReference type="SUPFAM" id="SSF53448">
    <property type="entry name" value="Nucleotide-diphospho-sugar transferases"/>
    <property type="match status" value="1"/>
</dbReference>
<dbReference type="PANTHER" id="PTHR43523">
    <property type="entry name" value="GLUCOSE-1-PHOSPHATE ADENYLYLTRANSFERASE-RELATED"/>
    <property type="match status" value="1"/>
</dbReference>
<gene>
    <name evidence="5" type="ordered locus">COPRO5265_1135</name>
</gene>
<evidence type="ECO:0000256" key="2">
    <source>
        <dbReference type="ARBA" id="ARBA00023056"/>
    </source>
</evidence>
<feature type="domain" description="Nucleotidyl transferase" evidence="3">
    <location>
        <begin position="16"/>
        <end position="144"/>
    </location>
</feature>
<dbReference type="KEGG" id="cpo:COPRO5265_1135"/>
<keyword evidence="5" id="KW-0548">Nucleotidyltransferase</keyword>
<dbReference type="SUPFAM" id="SSF51161">
    <property type="entry name" value="Trimeric LpxA-like enzymes"/>
    <property type="match status" value="1"/>
</dbReference>
<dbReference type="RefSeq" id="WP_012544361.1">
    <property type="nucleotide sequence ID" value="NC_011295.1"/>
</dbReference>
<dbReference type="InterPro" id="IPR011831">
    <property type="entry name" value="ADP-Glc_PPase"/>
</dbReference>
<keyword evidence="6" id="KW-1185">Reference proteome</keyword>
<reference evidence="6" key="1">
    <citation type="submission" date="2008-08" db="EMBL/GenBank/DDBJ databases">
        <title>The complete genome sequence of Coprothermobacter proteolyticus strain ATCC 5245 / DSM 5265 / BT.</title>
        <authorList>
            <person name="Dodson R.J."/>
            <person name="Durkin A.S."/>
            <person name="Wu M."/>
            <person name="Eisen J."/>
            <person name="Sutton G."/>
        </authorList>
    </citation>
    <scope>NUCLEOTIDE SEQUENCE [LARGE SCALE GENOMIC DNA]</scope>
    <source>
        <strain evidence="6">ATCC 35245 / DSM 5265 / OCM 4 / BT</strain>
    </source>
</reference>
<dbReference type="AlphaFoldDB" id="B5Y9J7"/>
<evidence type="ECO:0000259" key="3">
    <source>
        <dbReference type="Pfam" id="PF00483"/>
    </source>
</evidence>
<evidence type="ECO:0000313" key="5">
    <source>
        <dbReference type="EMBL" id="ACI17709.1"/>
    </source>
</evidence>
<dbReference type="InterPro" id="IPR011004">
    <property type="entry name" value="Trimer_LpxA-like_sf"/>
</dbReference>
<dbReference type="Pfam" id="PF00483">
    <property type="entry name" value="NTP_transferase"/>
    <property type="match status" value="1"/>
</dbReference>
<dbReference type="GO" id="GO:0008878">
    <property type="term" value="F:glucose-1-phosphate adenylyltransferase activity"/>
    <property type="evidence" value="ECO:0007669"/>
    <property type="project" value="InterPro"/>
</dbReference>
<keyword evidence="2" id="KW-0320">Glycogen biosynthesis</keyword>
<dbReference type="Pfam" id="PF24894">
    <property type="entry name" value="Hexapep_GlmU"/>
    <property type="match status" value="1"/>
</dbReference>
<evidence type="ECO:0000259" key="4">
    <source>
        <dbReference type="Pfam" id="PF24894"/>
    </source>
</evidence>
<dbReference type="Gene3D" id="2.160.10.10">
    <property type="entry name" value="Hexapeptide repeat proteins"/>
    <property type="match status" value="1"/>
</dbReference>
<accession>B5Y9J7</accession>
<feature type="domain" description="Glucose-1-phosphate adenylyltransferase/Bifunctional protein GlmU-like C-terminal hexapeptide" evidence="4">
    <location>
        <begin position="232"/>
        <end position="305"/>
    </location>
</feature>
<proteinExistence type="inferred from homology"/>
<dbReference type="EMBL" id="CP001145">
    <property type="protein sequence ID" value="ACI17709.1"/>
    <property type="molecule type" value="Genomic_DNA"/>
</dbReference>
<dbReference type="CDD" id="cd04651">
    <property type="entry name" value="LbH_G1P_AT_C"/>
    <property type="match status" value="1"/>
</dbReference>
<dbReference type="InterPro" id="IPR029044">
    <property type="entry name" value="Nucleotide-diphossugar_trans"/>
</dbReference>
<name>B5Y9J7_COPPD</name>